<evidence type="ECO:0000256" key="1">
    <source>
        <dbReference type="SAM" id="SignalP"/>
    </source>
</evidence>
<dbReference type="EMBL" id="CP120863">
    <property type="protein sequence ID" value="WFE90884.1"/>
    <property type="molecule type" value="Genomic_DNA"/>
</dbReference>
<evidence type="ECO:0000313" key="2">
    <source>
        <dbReference type="EMBL" id="WFE90884.1"/>
    </source>
</evidence>
<feature type="signal peptide" evidence="1">
    <location>
        <begin position="1"/>
        <end position="21"/>
    </location>
</feature>
<reference evidence="2 3" key="1">
    <citation type="submission" date="2023-03" db="EMBL/GenBank/DDBJ databases">
        <title>Roseibium porphyridii sp. nov. and Roseibium rhodosorbium sp. nov. isolated from marine algae, Porphyridium cruentum and Rhodosorus marinus, respectively.</title>
        <authorList>
            <person name="Lee M.W."/>
            <person name="Choi B.J."/>
            <person name="Lee J.K."/>
            <person name="Choi D.G."/>
            <person name="Baek J.H."/>
            <person name="Bayburt H."/>
            <person name="Kim J.M."/>
            <person name="Han D.M."/>
            <person name="Kim K.H."/>
            <person name="Jeon C.O."/>
        </authorList>
    </citation>
    <scope>NUCLEOTIDE SEQUENCE [LARGE SCALE GENOMIC DNA]</scope>
    <source>
        <strain evidence="2 3">KMA01</strain>
    </source>
</reference>
<dbReference type="Proteomes" id="UP001209803">
    <property type="component" value="Chromosome"/>
</dbReference>
<keyword evidence="1" id="KW-0732">Signal</keyword>
<dbReference type="RefSeq" id="WP_265683003.1">
    <property type="nucleotide sequence ID" value="NZ_CP120863.1"/>
</dbReference>
<proteinExistence type="predicted"/>
<name>A0ABY8F638_9HYPH</name>
<dbReference type="SUPFAM" id="SSF53300">
    <property type="entry name" value="vWA-like"/>
    <property type="match status" value="1"/>
</dbReference>
<dbReference type="InterPro" id="IPR036465">
    <property type="entry name" value="vWFA_dom_sf"/>
</dbReference>
<evidence type="ECO:0000313" key="3">
    <source>
        <dbReference type="Proteomes" id="UP001209803"/>
    </source>
</evidence>
<dbReference type="InterPro" id="IPR010607">
    <property type="entry name" value="DUF1194"/>
</dbReference>
<protein>
    <submittedName>
        <fullName evidence="2">DUF1194 domain-containing protein</fullName>
    </submittedName>
</protein>
<organism evidence="2 3">
    <name type="scientific">Roseibium porphyridii</name>
    <dbReference type="NCBI Taxonomy" id="2866279"/>
    <lineage>
        <taxon>Bacteria</taxon>
        <taxon>Pseudomonadati</taxon>
        <taxon>Pseudomonadota</taxon>
        <taxon>Alphaproteobacteria</taxon>
        <taxon>Hyphomicrobiales</taxon>
        <taxon>Stappiaceae</taxon>
        <taxon>Roseibium</taxon>
    </lineage>
</organism>
<accession>A0ABY8F638</accession>
<dbReference type="Pfam" id="PF06707">
    <property type="entry name" value="DUF1194"/>
    <property type="match status" value="1"/>
</dbReference>
<sequence length="245" mass="26537">MKRIAALVFAWCFLTATPAVSEELDLELVLLADATGSIDDAEIQFQRQGYAEAITDPSVLSAIASNAYGKIVVTYVEWADMFSQDVVVDWTVIDGKASAEDFAARLLEPPRRAFGRNAIGAALLKGKELIDTNAYTGLRRVIDLSADSANNWNGPTIHEARETVVSSGIVINGLAVLCRHCSGRPVAYDLEERFHQDIIGGPAAFVVTADSAATFADAVRKKLILEIAARPEDADKILQRFAQVQ</sequence>
<keyword evidence="3" id="KW-1185">Reference proteome</keyword>
<gene>
    <name evidence="2" type="ORF">K1718_05930</name>
</gene>
<feature type="chain" id="PRO_5045780115" evidence="1">
    <location>
        <begin position="22"/>
        <end position="245"/>
    </location>
</feature>